<evidence type="ECO:0000313" key="2">
    <source>
        <dbReference type="Proteomes" id="UP000325211"/>
    </source>
</evidence>
<dbReference type="AlphaFoldDB" id="A0A5P2CW99"/>
<gene>
    <name evidence="1" type="ORF">DEJ50_04325</name>
</gene>
<sequence>MAARKGCLIGCGVALVVGTGLIAALVFGAVKVLDAADKTVVDPAVYEALQVGQPEAEVRGRLPSGETFLKSALKEGGPAQPEGTQCSWFISGADSKVGEESVYRFCYRNGTLAEKVQYRL</sequence>
<reference evidence="1 2" key="1">
    <citation type="submission" date="2018-05" db="EMBL/GenBank/DDBJ databases">
        <title>Streptomyces venezuelae.</title>
        <authorList>
            <person name="Kim W."/>
            <person name="Lee N."/>
            <person name="Cho B.-K."/>
        </authorList>
    </citation>
    <scope>NUCLEOTIDE SEQUENCE [LARGE SCALE GENOMIC DNA]</scope>
    <source>
        <strain evidence="1 2">ATCC 21782</strain>
    </source>
</reference>
<dbReference type="EMBL" id="CP029190">
    <property type="protein sequence ID" value="QES47182.1"/>
    <property type="molecule type" value="Genomic_DNA"/>
</dbReference>
<evidence type="ECO:0000313" key="1">
    <source>
        <dbReference type="EMBL" id="QES47182.1"/>
    </source>
</evidence>
<dbReference type="Proteomes" id="UP000325211">
    <property type="component" value="Chromosome"/>
</dbReference>
<organism evidence="1 2">
    <name type="scientific">Streptomyces venezuelae</name>
    <dbReference type="NCBI Taxonomy" id="54571"/>
    <lineage>
        <taxon>Bacteria</taxon>
        <taxon>Bacillati</taxon>
        <taxon>Actinomycetota</taxon>
        <taxon>Actinomycetes</taxon>
        <taxon>Kitasatosporales</taxon>
        <taxon>Streptomycetaceae</taxon>
        <taxon>Streptomyces</taxon>
    </lineage>
</organism>
<proteinExistence type="predicted"/>
<accession>A0A5P2CW99</accession>
<name>A0A5P2CW99_STRVZ</name>
<dbReference type="OrthoDB" id="4225294at2"/>
<protein>
    <submittedName>
        <fullName evidence="1">Uncharacterized protein</fullName>
    </submittedName>
</protein>
<dbReference type="RefSeq" id="WP_150206127.1">
    <property type="nucleotide sequence ID" value="NZ_CP029190.1"/>
</dbReference>